<comment type="caution">
    <text evidence="2">The sequence shown here is derived from an EMBL/GenBank/DDBJ whole genome shotgun (WGS) entry which is preliminary data.</text>
</comment>
<evidence type="ECO:0000259" key="1">
    <source>
        <dbReference type="Pfam" id="PF01575"/>
    </source>
</evidence>
<dbReference type="EMBL" id="MVAB01000001">
    <property type="protein sequence ID" value="OPF88753.1"/>
    <property type="molecule type" value="Genomic_DNA"/>
</dbReference>
<proteinExistence type="predicted"/>
<dbReference type="Gene3D" id="3.10.129.10">
    <property type="entry name" value="Hotdog Thioesterase"/>
    <property type="match status" value="1"/>
</dbReference>
<dbReference type="RefSeq" id="WP_079348306.1">
    <property type="nucleotide sequence ID" value="NZ_MVAB01000001.1"/>
</dbReference>
<evidence type="ECO:0000313" key="3">
    <source>
        <dbReference type="Proteomes" id="UP000189970"/>
    </source>
</evidence>
<dbReference type="InterPro" id="IPR002539">
    <property type="entry name" value="MaoC-like_dom"/>
</dbReference>
<sequence length="160" mass="18013">MAIDSSKNKIKAITEFHEGEILSITETLEDSQILLYLGLTKDANPLFIQTEFAEETINDAPIVPSIMLMGIISSNISKHLPGPGWNIVNVTFNLLRNVYHGETLTFHFEIINIDELKRTMTLSVKAYDYDDERILNSVVIVELNTKEKVRDVNGSTTSDN</sequence>
<dbReference type="InterPro" id="IPR029069">
    <property type="entry name" value="HotDog_dom_sf"/>
</dbReference>
<dbReference type="PANTHER" id="PTHR43664:SF1">
    <property type="entry name" value="BETA-METHYLMALYL-COA DEHYDRATASE"/>
    <property type="match status" value="1"/>
</dbReference>
<dbReference type="PANTHER" id="PTHR43664">
    <property type="entry name" value="MONOAMINE OXIDASE-RELATED"/>
    <property type="match status" value="1"/>
</dbReference>
<dbReference type="Proteomes" id="UP000189970">
    <property type="component" value="Unassembled WGS sequence"/>
</dbReference>
<dbReference type="AlphaFoldDB" id="A0A1V4DJV2"/>
<accession>A0A1V4DJV2</accession>
<dbReference type="SUPFAM" id="SSF54637">
    <property type="entry name" value="Thioesterase/thiol ester dehydrase-isomerase"/>
    <property type="match status" value="1"/>
</dbReference>
<evidence type="ECO:0000313" key="2">
    <source>
        <dbReference type="EMBL" id="OPF88753.1"/>
    </source>
</evidence>
<protein>
    <submittedName>
        <fullName evidence="2">Enoyl-CoA hydratase</fullName>
    </submittedName>
</protein>
<keyword evidence="3" id="KW-1185">Reference proteome</keyword>
<feature type="domain" description="MaoC-like" evidence="1">
    <location>
        <begin position="25"/>
        <end position="120"/>
    </location>
</feature>
<dbReference type="Pfam" id="PF01575">
    <property type="entry name" value="MaoC_dehydratas"/>
    <property type="match status" value="1"/>
</dbReference>
<organism evidence="2 3">
    <name type="scientific">Vagococcus martis</name>
    <dbReference type="NCBI Taxonomy" id="1768210"/>
    <lineage>
        <taxon>Bacteria</taxon>
        <taxon>Bacillati</taxon>
        <taxon>Bacillota</taxon>
        <taxon>Bacilli</taxon>
        <taxon>Lactobacillales</taxon>
        <taxon>Enterococcaceae</taxon>
        <taxon>Vagococcus</taxon>
    </lineage>
</organism>
<gene>
    <name evidence="2" type="ORF">BW731_11535</name>
</gene>
<dbReference type="InterPro" id="IPR052342">
    <property type="entry name" value="MCH/BMMD"/>
</dbReference>
<reference evidence="2 3" key="1">
    <citation type="submission" date="2017-02" db="EMBL/GenBank/DDBJ databases">
        <title>Vagococcus cremeus sp. nov., isolated from the small intestine of a marten, Martes flavigula.</title>
        <authorList>
            <person name="Tak E.J."/>
            <person name="Bae J.-W."/>
        </authorList>
    </citation>
    <scope>NUCLEOTIDE SEQUENCE [LARGE SCALE GENOMIC DNA]</scope>
    <source>
        <strain evidence="2 3">D7T301</strain>
    </source>
</reference>
<name>A0A1V4DJV2_9ENTE</name>